<sequence length="63" mass="7309">MNHLFRDNINLFPSNVTEIYFVCTNDRMNNRLFRAIILCFPIIHIFCAMATSAMGQVSRELAL</sequence>
<keyword evidence="1" id="KW-0812">Transmembrane</keyword>
<keyword evidence="1" id="KW-0472">Membrane</keyword>
<dbReference type="AlphaFoldDB" id="A0A2P2PAX6"/>
<dbReference type="EMBL" id="GGEC01071422">
    <property type="protein sequence ID" value="MBX51906.1"/>
    <property type="molecule type" value="Transcribed_RNA"/>
</dbReference>
<proteinExistence type="predicted"/>
<keyword evidence="1" id="KW-1133">Transmembrane helix</keyword>
<protein>
    <submittedName>
        <fullName evidence="2">Uncharacterized protein</fullName>
    </submittedName>
</protein>
<reference evidence="2" key="1">
    <citation type="submission" date="2018-02" db="EMBL/GenBank/DDBJ databases">
        <title>Rhizophora mucronata_Transcriptome.</title>
        <authorList>
            <person name="Meera S.P."/>
            <person name="Sreeshan A."/>
            <person name="Augustine A."/>
        </authorList>
    </citation>
    <scope>NUCLEOTIDE SEQUENCE</scope>
    <source>
        <tissue evidence="2">Leaf</tissue>
    </source>
</reference>
<evidence type="ECO:0000256" key="1">
    <source>
        <dbReference type="SAM" id="Phobius"/>
    </source>
</evidence>
<accession>A0A2P2PAX6</accession>
<evidence type="ECO:0000313" key="2">
    <source>
        <dbReference type="EMBL" id="MBX51906.1"/>
    </source>
</evidence>
<name>A0A2P2PAX6_RHIMU</name>
<organism evidence="2">
    <name type="scientific">Rhizophora mucronata</name>
    <name type="common">Asiatic mangrove</name>
    <dbReference type="NCBI Taxonomy" id="61149"/>
    <lineage>
        <taxon>Eukaryota</taxon>
        <taxon>Viridiplantae</taxon>
        <taxon>Streptophyta</taxon>
        <taxon>Embryophyta</taxon>
        <taxon>Tracheophyta</taxon>
        <taxon>Spermatophyta</taxon>
        <taxon>Magnoliopsida</taxon>
        <taxon>eudicotyledons</taxon>
        <taxon>Gunneridae</taxon>
        <taxon>Pentapetalae</taxon>
        <taxon>rosids</taxon>
        <taxon>fabids</taxon>
        <taxon>Malpighiales</taxon>
        <taxon>Rhizophoraceae</taxon>
        <taxon>Rhizophora</taxon>
    </lineage>
</organism>
<feature type="transmembrane region" description="Helical" evidence="1">
    <location>
        <begin position="35"/>
        <end position="55"/>
    </location>
</feature>